<feature type="compositionally biased region" description="Low complexity" evidence="1">
    <location>
        <begin position="58"/>
        <end position="69"/>
    </location>
</feature>
<reference evidence="2" key="1">
    <citation type="journal article" date="2020" name="bioRxiv">
        <title>Whole genome comparisons of ergot fungi reveals the divergence and evolution of species within the genus Claviceps are the result of varying mechanisms driving genome evolution and host range expansion.</title>
        <authorList>
            <person name="Wyka S.A."/>
            <person name="Mondo S.J."/>
            <person name="Liu M."/>
            <person name="Dettman J."/>
            <person name="Nalam V."/>
            <person name="Broders K.D."/>
        </authorList>
    </citation>
    <scope>NUCLEOTIDE SEQUENCE</scope>
    <source>
        <strain evidence="2">CCC 489</strain>
    </source>
</reference>
<protein>
    <submittedName>
        <fullName evidence="2">Uncharacterized protein</fullName>
    </submittedName>
</protein>
<evidence type="ECO:0000256" key="1">
    <source>
        <dbReference type="SAM" id="MobiDB-lite"/>
    </source>
</evidence>
<evidence type="ECO:0000313" key="3">
    <source>
        <dbReference type="Proteomes" id="UP000811619"/>
    </source>
</evidence>
<evidence type="ECO:0000313" key="2">
    <source>
        <dbReference type="EMBL" id="KAG5926050.1"/>
    </source>
</evidence>
<organism evidence="2 3">
    <name type="scientific">Claviceps africana</name>
    <dbReference type="NCBI Taxonomy" id="83212"/>
    <lineage>
        <taxon>Eukaryota</taxon>
        <taxon>Fungi</taxon>
        <taxon>Dikarya</taxon>
        <taxon>Ascomycota</taxon>
        <taxon>Pezizomycotina</taxon>
        <taxon>Sordariomycetes</taxon>
        <taxon>Hypocreomycetidae</taxon>
        <taxon>Hypocreales</taxon>
        <taxon>Clavicipitaceae</taxon>
        <taxon>Claviceps</taxon>
    </lineage>
</organism>
<comment type="caution">
    <text evidence="2">The sequence shown here is derived from an EMBL/GenBank/DDBJ whole genome shotgun (WGS) entry which is preliminary data.</text>
</comment>
<dbReference type="EMBL" id="SRPY01000311">
    <property type="protein sequence ID" value="KAG5926050.1"/>
    <property type="molecule type" value="Genomic_DNA"/>
</dbReference>
<dbReference type="Proteomes" id="UP000811619">
    <property type="component" value="Unassembled WGS sequence"/>
</dbReference>
<keyword evidence="3" id="KW-1185">Reference proteome</keyword>
<feature type="compositionally biased region" description="Polar residues" evidence="1">
    <location>
        <begin position="1"/>
        <end position="14"/>
    </location>
</feature>
<accession>A0A8K0J6M7</accession>
<dbReference type="OrthoDB" id="3550599at2759"/>
<proteinExistence type="predicted"/>
<dbReference type="AlphaFoldDB" id="A0A8K0J6M7"/>
<feature type="compositionally biased region" description="Polar residues" evidence="1">
    <location>
        <begin position="109"/>
        <end position="125"/>
    </location>
</feature>
<feature type="region of interest" description="Disordered" evidence="1">
    <location>
        <begin position="1"/>
        <end position="176"/>
    </location>
</feature>
<feature type="region of interest" description="Disordered" evidence="1">
    <location>
        <begin position="230"/>
        <end position="271"/>
    </location>
</feature>
<gene>
    <name evidence="2" type="ORF">E4U42_003713</name>
</gene>
<sequence>MNSPMPAAATSSTVFPEKSIDDAVHDVLGYPAPRERKFLAKRTPRPKPQFLGARLRTSDSPRSSDSASAQPKSRVPPSPSRGEHSRYHRTVCEKKNVAAHGKEIRLLPSDSNRTSGNTVIRSSCKQPGRQALANHLDRGKMIERAPLPPENPTSRSKPGAGRRNDQKGSISAPLVDMTRSNYLLDDDAWTLDATLRLLASEKNNSSSYRGPSIRSSPPQPVVVEDQVVHREEARPRAATSNQKSREAAVGSGPFRRPLQSKVEATKATSNINGVRKRSNRCVAATELSSAECKSGFSAQHQQFDLDAAIYGQPEAAAPPPGVQIRRQIPRKTTVPDEQRLYIHANPAINLLHNRSVTWHARKASEIESRPRRKSWFGNVSGRLRWLRANEEMLPPSESGKREDVDGINEKLPRRRALDFGDVPEDELPDYVQQNPAWLEACRFFRQTEERRAQRARVSKLCEQETQAFFDSIVDADAYHVQ</sequence>
<feature type="compositionally biased region" description="Basic and acidic residues" evidence="1">
    <location>
        <begin position="81"/>
        <end position="105"/>
    </location>
</feature>
<name>A0A8K0J6M7_9HYPO</name>